<name>A0A4Y1R078_PRUDU</name>
<organism evidence="1">
    <name type="scientific">Prunus dulcis</name>
    <name type="common">Almond</name>
    <name type="synonym">Amygdalus dulcis</name>
    <dbReference type="NCBI Taxonomy" id="3755"/>
    <lineage>
        <taxon>Eukaryota</taxon>
        <taxon>Viridiplantae</taxon>
        <taxon>Streptophyta</taxon>
        <taxon>Embryophyta</taxon>
        <taxon>Tracheophyta</taxon>
        <taxon>Spermatophyta</taxon>
        <taxon>Magnoliopsida</taxon>
        <taxon>eudicotyledons</taxon>
        <taxon>Gunneridae</taxon>
        <taxon>Pentapetalae</taxon>
        <taxon>rosids</taxon>
        <taxon>fabids</taxon>
        <taxon>Rosales</taxon>
        <taxon>Rosaceae</taxon>
        <taxon>Amygdaloideae</taxon>
        <taxon>Amygdaleae</taxon>
        <taxon>Prunus</taxon>
    </lineage>
</organism>
<dbReference type="AlphaFoldDB" id="A0A4Y1R078"/>
<evidence type="ECO:0000313" key="1">
    <source>
        <dbReference type="EMBL" id="BBG97494.1"/>
    </source>
</evidence>
<accession>A0A4Y1R078</accession>
<gene>
    <name evidence="1" type="ORF">Prudu_006641</name>
</gene>
<protein>
    <submittedName>
        <fullName evidence="1">Purple acid phosphatase 18</fullName>
    </submittedName>
</protein>
<sequence length="238" mass="26844">MNRKRIAEGQTGDISIGHRCYETRRETMDSKPTFMLLILISPPPSSQPKDKSGLRLAKPSISHGIRNPLLIPPAEKQNYRRLPAQEITICPAARKLGNAKISLLHANSKIEPLLPRIFLKYDTTYRRAILINAFQHQEQNNATSKLRSTKSSYVALRHKPAHEIRHRNLRRSDRPDAVRSLALNLHRQGPRLHWQVEHKLLVPFGVGAAFGVHVRGKKLAVIFGADGSRGVFLDGFSI</sequence>
<dbReference type="EMBL" id="AP019298">
    <property type="protein sequence ID" value="BBG97494.1"/>
    <property type="molecule type" value="Genomic_DNA"/>
</dbReference>
<reference evidence="1" key="1">
    <citation type="journal article" date="2019" name="Science">
        <title>Mutation of a bHLH transcription factor allowed almond domestication.</title>
        <authorList>
            <person name="Sanchez-Perez R."/>
            <person name="Pavan S."/>
            <person name="Mazzeo R."/>
            <person name="Moldovan C."/>
            <person name="Aiese Cigliano R."/>
            <person name="Del Cueto J."/>
            <person name="Ricciardi F."/>
            <person name="Lotti C."/>
            <person name="Ricciardi L."/>
            <person name="Dicenta F."/>
            <person name="Lopez-Marques R.L."/>
            <person name="Lindberg Moller B."/>
        </authorList>
    </citation>
    <scope>NUCLEOTIDE SEQUENCE</scope>
</reference>
<proteinExistence type="predicted"/>